<reference evidence="2 3" key="1">
    <citation type="submission" date="2019-05" db="EMBL/GenBank/DDBJ databases">
        <title>Another draft genome of Portunus trituberculatus and its Hox gene families provides insights of decapod evolution.</title>
        <authorList>
            <person name="Jeong J.-H."/>
            <person name="Song I."/>
            <person name="Kim S."/>
            <person name="Choi T."/>
            <person name="Kim D."/>
            <person name="Ryu S."/>
            <person name="Kim W."/>
        </authorList>
    </citation>
    <scope>NUCLEOTIDE SEQUENCE [LARGE SCALE GENOMIC DNA]</scope>
    <source>
        <tissue evidence="2">Muscle</tissue>
    </source>
</reference>
<name>A0A5B7EHH2_PORTR</name>
<dbReference type="Proteomes" id="UP000324222">
    <property type="component" value="Unassembled WGS sequence"/>
</dbReference>
<organism evidence="2 3">
    <name type="scientific">Portunus trituberculatus</name>
    <name type="common">Swimming crab</name>
    <name type="synonym">Neptunus trituberculatus</name>
    <dbReference type="NCBI Taxonomy" id="210409"/>
    <lineage>
        <taxon>Eukaryota</taxon>
        <taxon>Metazoa</taxon>
        <taxon>Ecdysozoa</taxon>
        <taxon>Arthropoda</taxon>
        <taxon>Crustacea</taxon>
        <taxon>Multicrustacea</taxon>
        <taxon>Malacostraca</taxon>
        <taxon>Eumalacostraca</taxon>
        <taxon>Eucarida</taxon>
        <taxon>Decapoda</taxon>
        <taxon>Pleocyemata</taxon>
        <taxon>Brachyura</taxon>
        <taxon>Eubrachyura</taxon>
        <taxon>Portunoidea</taxon>
        <taxon>Portunidae</taxon>
        <taxon>Portuninae</taxon>
        <taxon>Portunus</taxon>
    </lineage>
</organism>
<accession>A0A5B7EHH2</accession>
<comment type="caution">
    <text evidence="2">The sequence shown here is derived from an EMBL/GenBank/DDBJ whole genome shotgun (WGS) entry which is preliminary data.</text>
</comment>
<gene>
    <name evidence="2" type="ORF">E2C01_026176</name>
</gene>
<dbReference type="AlphaFoldDB" id="A0A5B7EHH2"/>
<feature type="region of interest" description="Disordered" evidence="1">
    <location>
        <begin position="48"/>
        <end position="76"/>
    </location>
</feature>
<evidence type="ECO:0000256" key="1">
    <source>
        <dbReference type="SAM" id="MobiDB-lite"/>
    </source>
</evidence>
<keyword evidence="3" id="KW-1185">Reference proteome</keyword>
<evidence type="ECO:0000313" key="2">
    <source>
        <dbReference type="EMBL" id="MPC32845.1"/>
    </source>
</evidence>
<dbReference type="EMBL" id="VSRR010002707">
    <property type="protein sequence ID" value="MPC32845.1"/>
    <property type="molecule type" value="Genomic_DNA"/>
</dbReference>
<protein>
    <submittedName>
        <fullName evidence="2">Uncharacterized protein</fullName>
    </submittedName>
</protein>
<evidence type="ECO:0000313" key="3">
    <source>
        <dbReference type="Proteomes" id="UP000324222"/>
    </source>
</evidence>
<sequence length="76" mass="8220">MRTTTTTTTTTTTATCYRDHLRIISPSSSSSSSSFSPLSICRARVDSWDSHSPAKTSVKTKQLIGRRRDVTSAAAP</sequence>
<proteinExistence type="predicted"/>